<accession>A0AB35U6K5</accession>
<dbReference type="RefSeq" id="WP_108774622.1">
    <property type="nucleotide sequence ID" value="NZ_JALBUR010000002.1"/>
</dbReference>
<keyword evidence="4 7" id="KW-0812">Transmembrane</keyword>
<feature type="transmembrane region" description="Helical" evidence="7">
    <location>
        <begin position="226"/>
        <end position="244"/>
    </location>
</feature>
<evidence type="ECO:0000256" key="7">
    <source>
        <dbReference type="RuleBase" id="RU363032"/>
    </source>
</evidence>
<keyword evidence="3" id="KW-1003">Cell membrane</keyword>
<dbReference type="PANTHER" id="PTHR30043">
    <property type="entry name" value="PHOSPHONATES TRANSPORT SYSTEM PERMEASE PROTEIN"/>
    <property type="match status" value="1"/>
</dbReference>
<feature type="transmembrane region" description="Helical" evidence="7">
    <location>
        <begin position="95"/>
        <end position="117"/>
    </location>
</feature>
<organism evidence="9 10">
    <name type="scientific">Grylomicrobium aquisgranensis</name>
    <dbReference type="NCBI Taxonomy" id="2926318"/>
    <lineage>
        <taxon>Bacteria</taxon>
        <taxon>Bacillati</taxon>
        <taxon>Bacillota</taxon>
        <taxon>Erysipelotrichia</taxon>
        <taxon>Erysipelotrichales</taxon>
        <taxon>Erysipelotrichaceae</taxon>
        <taxon>Grylomicrobium</taxon>
    </lineage>
</organism>
<dbReference type="InterPro" id="IPR035906">
    <property type="entry name" value="MetI-like_sf"/>
</dbReference>
<evidence type="ECO:0000256" key="6">
    <source>
        <dbReference type="ARBA" id="ARBA00023136"/>
    </source>
</evidence>
<feature type="transmembrane region" description="Helical" evidence="7">
    <location>
        <begin position="39"/>
        <end position="63"/>
    </location>
</feature>
<dbReference type="PANTHER" id="PTHR30043:SF1">
    <property type="entry name" value="ABC TRANSPORT SYSTEM PERMEASE PROTEIN P69"/>
    <property type="match status" value="1"/>
</dbReference>
<dbReference type="EMBL" id="JALBUR010000002">
    <property type="protein sequence ID" value="MDX8418830.1"/>
    <property type="molecule type" value="Genomic_DNA"/>
</dbReference>
<sequence length="282" mass="31411">MSEKAIEKKAPLFDRIFKPEHIVLDNGHTVDRPRSRTPLITLILLVVVIISLQVTDFDFGILIKRGHELGVIMSQIFQPDFSYFPKVVKPLLDTIQMSLLGTVLGCLIALPLAIFASSNICHNKVIVSILRFILAITRSVPTLIIANIFALMYGMGTYAGFLAITIFTIGVVAKMLYESIETIDMKPFEAMTSFGATTLEAFWAACMPQILPTYLSHSLYCFEMNVRASSILGYVGAGGLGLLISERVGWRDYRGLGMVLLSLFVVVVFIDFFSDWLREKLS</sequence>
<evidence type="ECO:0000313" key="9">
    <source>
        <dbReference type="EMBL" id="MDX8418830.1"/>
    </source>
</evidence>
<dbReference type="PROSITE" id="PS50928">
    <property type="entry name" value="ABC_TM1"/>
    <property type="match status" value="1"/>
</dbReference>
<feature type="transmembrane region" description="Helical" evidence="7">
    <location>
        <begin position="189"/>
        <end position="211"/>
    </location>
</feature>
<comment type="similarity">
    <text evidence="7">Belongs to the binding-protein-dependent transport system permease family.</text>
</comment>
<dbReference type="GO" id="GO:0005886">
    <property type="term" value="C:plasma membrane"/>
    <property type="evidence" value="ECO:0007669"/>
    <property type="project" value="UniProtKB-SubCell"/>
</dbReference>
<feature type="transmembrane region" description="Helical" evidence="7">
    <location>
        <begin position="129"/>
        <end position="152"/>
    </location>
</feature>
<evidence type="ECO:0000259" key="8">
    <source>
        <dbReference type="PROSITE" id="PS50928"/>
    </source>
</evidence>
<comment type="subcellular location">
    <subcellularLocation>
        <location evidence="1 7">Cell membrane</location>
        <topology evidence="1 7">Multi-pass membrane protein</topology>
    </subcellularLocation>
</comment>
<gene>
    <name evidence="9" type="primary">phnE</name>
    <name evidence="9" type="ORF">MOZ60_01830</name>
</gene>
<dbReference type="InterPro" id="IPR000515">
    <property type="entry name" value="MetI-like"/>
</dbReference>
<dbReference type="Pfam" id="PF00528">
    <property type="entry name" value="BPD_transp_1"/>
    <property type="match status" value="1"/>
</dbReference>
<evidence type="ECO:0000256" key="3">
    <source>
        <dbReference type="ARBA" id="ARBA00022475"/>
    </source>
</evidence>
<evidence type="ECO:0000256" key="1">
    <source>
        <dbReference type="ARBA" id="ARBA00004651"/>
    </source>
</evidence>
<dbReference type="CDD" id="cd06261">
    <property type="entry name" value="TM_PBP2"/>
    <property type="match status" value="1"/>
</dbReference>
<evidence type="ECO:0000256" key="5">
    <source>
        <dbReference type="ARBA" id="ARBA00022989"/>
    </source>
</evidence>
<comment type="caution">
    <text evidence="9">The sequence shown here is derived from an EMBL/GenBank/DDBJ whole genome shotgun (WGS) entry which is preliminary data.</text>
</comment>
<dbReference type="NCBIfam" id="TIGR01097">
    <property type="entry name" value="PhnE"/>
    <property type="match status" value="1"/>
</dbReference>
<dbReference type="Proteomes" id="UP001286174">
    <property type="component" value="Unassembled WGS sequence"/>
</dbReference>
<reference evidence="9 10" key="1">
    <citation type="submission" date="2022-03" db="EMBL/GenBank/DDBJ databases">
        <title>Novel taxa within the pig intestine.</title>
        <authorList>
            <person name="Wylensek D."/>
            <person name="Bishof K."/>
            <person name="Afrizal A."/>
            <person name="Clavel T."/>
        </authorList>
    </citation>
    <scope>NUCLEOTIDE SEQUENCE [LARGE SCALE GENOMIC DNA]</scope>
    <source>
        <strain evidence="9 10">CLA-KB-P133</strain>
    </source>
</reference>
<dbReference type="GO" id="GO:0015416">
    <property type="term" value="F:ABC-type phosphonate transporter activity"/>
    <property type="evidence" value="ECO:0007669"/>
    <property type="project" value="InterPro"/>
</dbReference>
<dbReference type="Gene3D" id="1.10.3720.10">
    <property type="entry name" value="MetI-like"/>
    <property type="match status" value="1"/>
</dbReference>
<keyword evidence="5 7" id="KW-1133">Transmembrane helix</keyword>
<evidence type="ECO:0000256" key="4">
    <source>
        <dbReference type="ARBA" id="ARBA00022692"/>
    </source>
</evidence>
<feature type="transmembrane region" description="Helical" evidence="7">
    <location>
        <begin position="158"/>
        <end position="177"/>
    </location>
</feature>
<dbReference type="AlphaFoldDB" id="A0AB35U6K5"/>
<dbReference type="SUPFAM" id="SSF161098">
    <property type="entry name" value="MetI-like"/>
    <property type="match status" value="1"/>
</dbReference>
<feature type="domain" description="ABC transmembrane type-1" evidence="8">
    <location>
        <begin position="91"/>
        <end position="274"/>
    </location>
</feature>
<evidence type="ECO:0000313" key="10">
    <source>
        <dbReference type="Proteomes" id="UP001286174"/>
    </source>
</evidence>
<protein>
    <submittedName>
        <fullName evidence="9">Phosphonate ABC transporter, permease protein PhnE</fullName>
    </submittedName>
</protein>
<proteinExistence type="inferred from homology"/>
<name>A0AB35U6K5_9FIRM</name>
<keyword evidence="2 7" id="KW-0813">Transport</keyword>
<evidence type="ECO:0000256" key="2">
    <source>
        <dbReference type="ARBA" id="ARBA00022448"/>
    </source>
</evidence>
<feature type="transmembrane region" description="Helical" evidence="7">
    <location>
        <begin position="256"/>
        <end position="274"/>
    </location>
</feature>
<dbReference type="InterPro" id="IPR005769">
    <property type="entry name" value="PhnE/PtxC"/>
</dbReference>
<keyword evidence="6 7" id="KW-0472">Membrane</keyword>
<keyword evidence="10" id="KW-1185">Reference proteome</keyword>